<dbReference type="GO" id="GO:0008033">
    <property type="term" value="P:tRNA processing"/>
    <property type="evidence" value="ECO:0007669"/>
    <property type="project" value="UniProtKB-KW"/>
</dbReference>
<keyword evidence="15" id="KW-1185">Reference proteome</keyword>
<comment type="function">
    <text evidence="13">Component of the EKC/KEOPS complex that is required for the formation of a threonylcarbamoyl group on adenosine at position 37 (t(6)A37) in tRNAs that read codons beginning with adenine. The complex is probably involved in the transfer of the threonylcarbamoyl moiety of threonylcarbamoyl-AMP (TC-AMP) to the N6 group of A37. GON7 likely plays a supporting role to the catalytic subunit KAE1 in the complex. The EKC/KEOPS complex also promotes both telomere uncapping and telomere elongation. The complex is required for efficient recruitment of transcriptional coactivators.</text>
</comment>
<comment type="subunit">
    <text evidence="4">Component of the EKC/KEOPS complex composed of at least BUD32, CGI121, GON7, KAE1 and PCC1; the whole complex dimerizes.</text>
</comment>
<comment type="caution">
    <text evidence="14">The sequence shown here is derived from an EMBL/GenBank/DDBJ whole genome shotgun (WGS) entry which is preliminary data.</text>
</comment>
<sequence length="111" mass="12203">MAPISRSTLEDSNPVLKAVYTSSHSPTFHTFHHPVLSSLMAATSSEVEATRTKTAYLAELKGLVTEIQGEINLFLTERMEEDKKALAVLGSTEQEVKEEANYGEDVMDDDA</sequence>
<evidence type="ECO:0000256" key="9">
    <source>
        <dbReference type="ARBA" id="ARBA00023015"/>
    </source>
</evidence>
<dbReference type="Proteomes" id="UP000243515">
    <property type="component" value="Unassembled WGS sequence"/>
</dbReference>
<keyword evidence="6" id="KW-0158">Chromosome</keyword>
<proteinExistence type="inferred from homology"/>
<protein>
    <recommendedName>
        <fullName evidence="5">EKC/KEOPS complex subunit GON7</fullName>
    </recommendedName>
</protein>
<keyword evidence="10" id="KW-0010">Activator</keyword>
<evidence type="ECO:0000313" key="15">
    <source>
        <dbReference type="Proteomes" id="UP000243515"/>
    </source>
</evidence>
<evidence type="ECO:0000256" key="3">
    <source>
        <dbReference type="ARBA" id="ARBA00008529"/>
    </source>
</evidence>
<evidence type="ECO:0000256" key="6">
    <source>
        <dbReference type="ARBA" id="ARBA00022454"/>
    </source>
</evidence>
<evidence type="ECO:0000256" key="4">
    <source>
        <dbReference type="ARBA" id="ARBA00011534"/>
    </source>
</evidence>
<comment type="similarity">
    <text evidence="3">Belongs to the GON7 family.</text>
</comment>
<evidence type="ECO:0000256" key="5">
    <source>
        <dbReference type="ARBA" id="ARBA00019746"/>
    </source>
</evidence>
<keyword evidence="12" id="KW-0539">Nucleus</keyword>
<organism evidence="14 15">
    <name type="scientific">Elaphomyces granulatus</name>
    <dbReference type="NCBI Taxonomy" id="519963"/>
    <lineage>
        <taxon>Eukaryota</taxon>
        <taxon>Fungi</taxon>
        <taxon>Dikarya</taxon>
        <taxon>Ascomycota</taxon>
        <taxon>Pezizomycotina</taxon>
        <taxon>Eurotiomycetes</taxon>
        <taxon>Eurotiomycetidae</taxon>
        <taxon>Eurotiales</taxon>
        <taxon>Elaphomycetaceae</taxon>
        <taxon>Elaphomyces</taxon>
    </lineage>
</organism>
<dbReference type="GO" id="GO:0005634">
    <property type="term" value="C:nucleus"/>
    <property type="evidence" value="ECO:0007669"/>
    <property type="project" value="UniProtKB-SubCell"/>
</dbReference>
<gene>
    <name evidence="14" type="ORF">Egran_00310</name>
</gene>
<evidence type="ECO:0000256" key="11">
    <source>
        <dbReference type="ARBA" id="ARBA00023163"/>
    </source>
</evidence>
<dbReference type="GO" id="GO:0000781">
    <property type="term" value="C:chromosome, telomeric region"/>
    <property type="evidence" value="ECO:0007669"/>
    <property type="project" value="UniProtKB-SubCell"/>
</dbReference>
<reference evidence="14 15" key="1">
    <citation type="journal article" date="2015" name="Environ. Microbiol.">
        <title>Metagenome sequence of Elaphomyces granulatus from sporocarp tissue reveals Ascomycota ectomycorrhizal fingerprints of genome expansion and a Proteobacteria-rich microbiome.</title>
        <authorList>
            <person name="Quandt C.A."/>
            <person name="Kohler A."/>
            <person name="Hesse C.N."/>
            <person name="Sharpton T.J."/>
            <person name="Martin F."/>
            <person name="Spatafora J.W."/>
        </authorList>
    </citation>
    <scope>NUCLEOTIDE SEQUENCE [LARGE SCALE GENOMIC DNA]</scope>
    <source>
        <strain evidence="14 15">OSC145934</strain>
    </source>
</reference>
<evidence type="ECO:0000256" key="1">
    <source>
        <dbReference type="ARBA" id="ARBA00004123"/>
    </source>
</evidence>
<evidence type="ECO:0000256" key="7">
    <source>
        <dbReference type="ARBA" id="ARBA00022694"/>
    </source>
</evidence>
<keyword evidence="9" id="KW-0805">Transcription regulation</keyword>
<evidence type="ECO:0000256" key="8">
    <source>
        <dbReference type="ARBA" id="ARBA00022895"/>
    </source>
</evidence>
<evidence type="ECO:0000256" key="12">
    <source>
        <dbReference type="ARBA" id="ARBA00023242"/>
    </source>
</evidence>
<dbReference type="AlphaFoldDB" id="A0A232M6B3"/>
<evidence type="ECO:0000256" key="2">
    <source>
        <dbReference type="ARBA" id="ARBA00004574"/>
    </source>
</evidence>
<evidence type="ECO:0000313" key="14">
    <source>
        <dbReference type="EMBL" id="OXV11929.1"/>
    </source>
</evidence>
<evidence type="ECO:0000256" key="13">
    <source>
        <dbReference type="ARBA" id="ARBA00025393"/>
    </source>
</evidence>
<comment type="subcellular location">
    <subcellularLocation>
        <location evidence="2">Chromosome</location>
        <location evidence="2">Telomere</location>
    </subcellularLocation>
    <subcellularLocation>
        <location evidence="1">Nucleus</location>
    </subcellularLocation>
</comment>
<dbReference type="InterPro" id="IPR014849">
    <property type="entry name" value="EKC/KEOPS_Gon7"/>
</dbReference>
<evidence type="ECO:0000256" key="10">
    <source>
        <dbReference type="ARBA" id="ARBA00023159"/>
    </source>
</evidence>
<dbReference type="Pfam" id="PF08738">
    <property type="entry name" value="Gon7"/>
    <property type="match status" value="1"/>
</dbReference>
<keyword evidence="11" id="KW-0804">Transcription</keyword>
<dbReference type="OrthoDB" id="2288868at2759"/>
<accession>A0A232M6B3</accession>
<name>A0A232M6B3_9EURO</name>
<dbReference type="EMBL" id="NPHW01002225">
    <property type="protein sequence ID" value="OXV11929.1"/>
    <property type="molecule type" value="Genomic_DNA"/>
</dbReference>
<keyword evidence="8" id="KW-0779">Telomere</keyword>
<keyword evidence="7" id="KW-0819">tRNA processing</keyword>